<dbReference type="InterPro" id="IPR002104">
    <property type="entry name" value="Integrase_catalytic"/>
</dbReference>
<comment type="similarity">
    <text evidence="1">Belongs to the 'phage' integrase family.</text>
</comment>
<dbReference type="STRING" id="1619234.SAMN05421730_1008111"/>
<feature type="domain" description="Tyr recombinase" evidence="4">
    <location>
        <begin position="220"/>
        <end position="421"/>
    </location>
</feature>
<keyword evidence="2" id="KW-0238">DNA-binding</keyword>
<protein>
    <submittedName>
        <fullName evidence="5">Site-specific recombinase XerD</fullName>
    </submittedName>
</protein>
<sequence length="426" mass="49634">MIFIKDANELLALLQFMEKKNIINLDDVRNAMKKEKKKAILEKHQYDIWQGQNGRWYTYLPDSSQKAKRRLIAKSSREKLETTICDFYGEADEAARYAGITLKGLYQEWLGYKALHTNASTYVRRIDDDYRKYYLGDSIIDVPLTRLDFLALDEWTHQKIKEHGMTKTQYYNMSIIMRQELDYAVTKGILKENPFRKVEVESRMLQKSRKKPDHTQVFLTDEQPLIEEEAEADFASDPACTTPLAILLTFQTGVRIGELVALRWCDIDGNRLHIQRMEVKRQEQQPDGSWKQRGYEVVEHAKTTAGDREIILTKRAQQILKEIRKSNLQSGCREDDYIFVGPEGRIHTRAVDARVRKYCDHINILAKSMHKIRKTYISTLLDAGFNVNFVRAQVGQEDERTTLGNYCFSRLTDRQTEEKLEAALSG</sequence>
<organism evidence="5 6">
    <name type="scientific">Anaerobium acetethylicum</name>
    <dbReference type="NCBI Taxonomy" id="1619234"/>
    <lineage>
        <taxon>Bacteria</taxon>
        <taxon>Bacillati</taxon>
        <taxon>Bacillota</taxon>
        <taxon>Clostridia</taxon>
        <taxon>Lachnospirales</taxon>
        <taxon>Lachnospiraceae</taxon>
        <taxon>Anaerobium</taxon>
    </lineage>
</organism>
<dbReference type="Pfam" id="PF00589">
    <property type="entry name" value="Phage_integrase"/>
    <property type="match status" value="1"/>
</dbReference>
<dbReference type="Gene3D" id="1.10.443.10">
    <property type="entry name" value="Intergrase catalytic core"/>
    <property type="match status" value="1"/>
</dbReference>
<dbReference type="PANTHER" id="PTHR30349">
    <property type="entry name" value="PHAGE INTEGRASE-RELATED"/>
    <property type="match status" value="1"/>
</dbReference>
<evidence type="ECO:0000256" key="1">
    <source>
        <dbReference type="ARBA" id="ARBA00008857"/>
    </source>
</evidence>
<dbReference type="Proteomes" id="UP000199315">
    <property type="component" value="Unassembled WGS sequence"/>
</dbReference>
<proteinExistence type="inferred from homology"/>
<evidence type="ECO:0000313" key="5">
    <source>
        <dbReference type="EMBL" id="SCP97147.1"/>
    </source>
</evidence>
<dbReference type="GO" id="GO:0006310">
    <property type="term" value="P:DNA recombination"/>
    <property type="evidence" value="ECO:0007669"/>
    <property type="project" value="UniProtKB-KW"/>
</dbReference>
<dbReference type="GO" id="GO:0003677">
    <property type="term" value="F:DNA binding"/>
    <property type="evidence" value="ECO:0007669"/>
    <property type="project" value="UniProtKB-KW"/>
</dbReference>
<dbReference type="AlphaFoldDB" id="A0A1D3TTA8"/>
<dbReference type="InterPro" id="IPR011010">
    <property type="entry name" value="DNA_brk_join_enz"/>
</dbReference>
<dbReference type="InterPro" id="IPR050090">
    <property type="entry name" value="Tyrosine_recombinase_XerCD"/>
</dbReference>
<accession>A0A1D3TTA8</accession>
<keyword evidence="6" id="KW-1185">Reference proteome</keyword>
<dbReference type="GO" id="GO:0015074">
    <property type="term" value="P:DNA integration"/>
    <property type="evidence" value="ECO:0007669"/>
    <property type="project" value="InterPro"/>
</dbReference>
<dbReference type="Gene3D" id="1.10.150.130">
    <property type="match status" value="1"/>
</dbReference>
<reference evidence="5 6" key="1">
    <citation type="submission" date="2016-09" db="EMBL/GenBank/DDBJ databases">
        <authorList>
            <person name="Capua I."/>
            <person name="De Benedictis P."/>
            <person name="Joannis T."/>
            <person name="Lombin L.H."/>
            <person name="Cattoli G."/>
        </authorList>
    </citation>
    <scope>NUCLEOTIDE SEQUENCE [LARGE SCALE GENOMIC DNA]</scope>
    <source>
        <strain evidence="5 6">GluBS11</strain>
    </source>
</reference>
<dbReference type="InterPro" id="IPR010998">
    <property type="entry name" value="Integrase_recombinase_N"/>
</dbReference>
<dbReference type="PROSITE" id="PS51898">
    <property type="entry name" value="TYR_RECOMBINASE"/>
    <property type="match status" value="1"/>
</dbReference>
<evidence type="ECO:0000256" key="2">
    <source>
        <dbReference type="ARBA" id="ARBA00023125"/>
    </source>
</evidence>
<dbReference type="SUPFAM" id="SSF56349">
    <property type="entry name" value="DNA breaking-rejoining enzymes"/>
    <property type="match status" value="1"/>
</dbReference>
<gene>
    <name evidence="5" type="ORF">SAMN05421730_1008111</name>
</gene>
<evidence type="ECO:0000259" key="4">
    <source>
        <dbReference type="PROSITE" id="PS51898"/>
    </source>
</evidence>
<keyword evidence="3" id="KW-0233">DNA recombination</keyword>
<evidence type="ECO:0000256" key="3">
    <source>
        <dbReference type="ARBA" id="ARBA00023172"/>
    </source>
</evidence>
<name>A0A1D3TTA8_9FIRM</name>
<dbReference type="EMBL" id="FMKA01000008">
    <property type="protein sequence ID" value="SCP97147.1"/>
    <property type="molecule type" value="Genomic_DNA"/>
</dbReference>
<dbReference type="PANTHER" id="PTHR30349:SF41">
    <property type="entry name" value="INTEGRASE_RECOMBINASE PROTEIN MJ0367-RELATED"/>
    <property type="match status" value="1"/>
</dbReference>
<evidence type="ECO:0000313" key="6">
    <source>
        <dbReference type="Proteomes" id="UP000199315"/>
    </source>
</evidence>
<dbReference type="InterPro" id="IPR013762">
    <property type="entry name" value="Integrase-like_cat_sf"/>
</dbReference>